<keyword evidence="2" id="KW-1185">Reference proteome</keyword>
<protein>
    <submittedName>
        <fullName evidence="1">Uncharacterized protein</fullName>
    </submittedName>
</protein>
<proteinExistence type="predicted"/>
<name>A0ACB7IZA1_PLECO</name>
<dbReference type="Proteomes" id="UP000824881">
    <property type="component" value="Unassembled WGS sequence"/>
</dbReference>
<organism evidence="1 2">
    <name type="scientific">Pleurotus cornucopiae</name>
    <name type="common">Cornucopia mushroom</name>
    <dbReference type="NCBI Taxonomy" id="5321"/>
    <lineage>
        <taxon>Eukaryota</taxon>
        <taxon>Fungi</taxon>
        <taxon>Dikarya</taxon>
        <taxon>Basidiomycota</taxon>
        <taxon>Agaricomycotina</taxon>
        <taxon>Agaricomycetes</taxon>
        <taxon>Agaricomycetidae</taxon>
        <taxon>Agaricales</taxon>
        <taxon>Pleurotineae</taxon>
        <taxon>Pleurotaceae</taxon>
        <taxon>Pleurotus</taxon>
    </lineage>
</organism>
<sequence>MSVATERNTASGSPNGKGSESFFSGLGARLRSLSKDLPSKASPSSPTREDDAHSVTSTVIDKNERSTSRGREAFHSSGRGGLGNIRQASASRDRPTDGPDDFSITRGREAAPSPSRQVYSTGRGGAGNIRSPSRDPQPNTNSEYEAQVIKKHNESEAGAIHSSGRGGLGNISRSRSRDPTRQAPSPVRHSTGRGGAGNMFAGETPSNIAEEQERRGLRETEGVHSTGRGGFANLTSTPTPAVEHHKHTEGEYESSGRGGAGNIHI</sequence>
<accession>A0ACB7IZA1</accession>
<dbReference type="EMBL" id="WQMT02000004">
    <property type="protein sequence ID" value="KAG9223597.1"/>
    <property type="molecule type" value="Genomic_DNA"/>
</dbReference>
<comment type="caution">
    <text evidence="1">The sequence shown here is derived from an EMBL/GenBank/DDBJ whole genome shotgun (WGS) entry which is preliminary data.</text>
</comment>
<reference evidence="1 2" key="1">
    <citation type="journal article" date="2021" name="Appl. Environ. Microbiol.">
        <title>Genetic linkage and physical mapping for an oyster mushroom Pleurotus cornucopiae and QTL analysis for the trait cap color.</title>
        <authorList>
            <person name="Zhang Y."/>
            <person name="Gao W."/>
            <person name="Sonnenberg A."/>
            <person name="Chen Q."/>
            <person name="Zhang J."/>
            <person name="Huang C."/>
        </authorList>
    </citation>
    <scope>NUCLEOTIDE SEQUENCE [LARGE SCALE GENOMIC DNA]</scope>
    <source>
        <strain evidence="1">CCMSSC00406</strain>
    </source>
</reference>
<gene>
    <name evidence="1" type="ORF">CCMSSC00406_0009228</name>
</gene>
<evidence type="ECO:0000313" key="1">
    <source>
        <dbReference type="EMBL" id="KAG9223597.1"/>
    </source>
</evidence>
<evidence type="ECO:0000313" key="2">
    <source>
        <dbReference type="Proteomes" id="UP000824881"/>
    </source>
</evidence>